<feature type="region of interest" description="Disordered" evidence="1">
    <location>
        <begin position="52"/>
        <end position="119"/>
    </location>
</feature>
<evidence type="ECO:0000313" key="2">
    <source>
        <dbReference type="EMBL" id="KAG2580974.1"/>
    </source>
</evidence>
<dbReference type="AlphaFoldDB" id="A0A8T0R5Y8"/>
<feature type="compositionally biased region" description="Low complexity" evidence="1">
    <location>
        <begin position="56"/>
        <end position="71"/>
    </location>
</feature>
<organism evidence="2 3">
    <name type="scientific">Panicum virgatum</name>
    <name type="common">Blackwell switchgrass</name>
    <dbReference type="NCBI Taxonomy" id="38727"/>
    <lineage>
        <taxon>Eukaryota</taxon>
        <taxon>Viridiplantae</taxon>
        <taxon>Streptophyta</taxon>
        <taxon>Embryophyta</taxon>
        <taxon>Tracheophyta</taxon>
        <taxon>Spermatophyta</taxon>
        <taxon>Magnoliopsida</taxon>
        <taxon>Liliopsida</taxon>
        <taxon>Poales</taxon>
        <taxon>Poaceae</taxon>
        <taxon>PACMAD clade</taxon>
        <taxon>Panicoideae</taxon>
        <taxon>Panicodae</taxon>
        <taxon>Paniceae</taxon>
        <taxon>Panicinae</taxon>
        <taxon>Panicum</taxon>
        <taxon>Panicum sect. Hiantes</taxon>
    </lineage>
</organism>
<protein>
    <submittedName>
        <fullName evidence="2">Uncharacterized protein</fullName>
    </submittedName>
</protein>
<reference evidence="2" key="1">
    <citation type="submission" date="2020-05" db="EMBL/GenBank/DDBJ databases">
        <title>WGS assembly of Panicum virgatum.</title>
        <authorList>
            <person name="Lovell J.T."/>
            <person name="Jenkins J."/>
            <person name="Shu S."/>
            <person name="Juenger T.E."/>
            <person name="Schmutz J."/>
        </authorList>
    </citation>
    <scope>NUCLEOTIDE SEQUENCE</scope>
    <source>
        <strain evidence="2">AP13</strain>
    </source>
</reference>
<name>A0A8T0R5Y8_PANVG</name>
<gene>
    <name evidence="2" type="ORF">PVAP13_6KG012128</name>
</gene>
<sequence length="209" mass="22881">MAAVCRRRQAERPLREERREAAACVVRGEATWRRPRARCARRASKVLSFLARRRGPAASSSPATGSEAPAANPREARSVASWRKELHLAAASRSSGEEREHTALARRSAEAAGVSRKAEDSLLRAARAGRLHVEEALPGMDPTYTSLNSDRRVLMDESLVIPLPTLVTTGASTTPARGQLRHDLLPAPVRPQPAARKRVGSSWHRRGRP</sequence>
<feature type="compositionally biased region" description="Basic residues" evidence="1">
    <location>
        <begin position="195"/>
        <end position="209"/>
    </location>
</feature>
<feature type="region of interest" description="Disordered" evidence="1">
    <location>
        <begin position="168"/>
        <end position="209"/>
    </location>
</feature>
<feature type="compositionally biased region" description="Basic and acidic residues" evidence="1">
    <location>
        <begin position="95"/>
        <end position="109"/>
    </location>
</feature>
<dbReference type="EMBL" id="CM029047">
    <property type="protein sequence ID" value="KAG2580974.1"/>
    <property type="molecule type" value="Genomic_DNA"/>
</dbReference>
<dbReference type="Proteomes" id="UP000823388">
    <property type="component" value="Chromosome 6K"/>
</dbReference>
<evidence type="ECO:0000256" key="1">
    <source>
        <dbReference type="SAM" id="MobiDB-lite"/>
    </source>
</evidence>
<feature type="compositionally biased region" description="Basic and acidic residues" evidence="1">
    <location>
        <begin position="74"/>
        <end position="87"/>
    </location>
</feature>
<feature type="region of interest" description="Disordered" evidence="1">
    <location>
        <begin position="1"/>
        <end position="20"/>
    </location>
</feature>
<keyword evidence="3" id="KW-1185">Reference proteome</keyword>
<evidence type="ECO:0000313" key="3">
    <source>
        <dbReference type="Proteomes" id="UP000823388"/>
    </source>
</evidence>
<accession>A0A8T0R5Y8</accession>
<proteinExistence type="predicted"/>
<comment type="caution">
    <text evidence="2">The sequence shown here is derived from an EMBL/GenBank/DDBJ whole genome shotgun (WGS) entry which is preliminary data.</text>
</comment>
<feature type="compositionally biased region" description="Basic and acidic residues" evidence="1">
    <location>
        <begin position="8"/>
        <end position="20"/>
    </location>
</feature>